<dbReference type="AlphaFoldDB" id="A0A0F9N672"/>
<proteinExistence type="predicted"/>
<accession>A0A0F9N672</accession>
<comment type="caution">
    <text evidence="1">The sequence shown here is derived from an EMBL/GenBank/DDBJ whole genome shotgun (WGS) entry which is preliminary data.</text>
</comment>
<dbReference type="EMBL" id="LAZR01003742">
    <property type="protein sequence ID" value="KKN15130.1"/>
    <property type="molecule type" value="Genomic_DNA"/>
</dbReference>
<name>A0A0F9N672_9ZZZZ</name>
<reference evidence="1" key="1">
    <citation type="journal article" date="2015" name="Nature">
        <title>Complex archaea that bridge the gap between prokaryotes and eukaryotes.</title>
        <authorList>
            <person name="Spang A."/>
            <person name="Saw J.H."/>
            <person name="Jorgensen S.L."/>
            <person name="Zaremba-Niedzwiedzka K."/>
            <person name="Martijn J."/>
            <person name="Lind A.E."/>
            <person name="van Eijk R."/>
            <person name="Schleper C."/>
            <person name="Guy L."/>
            <person name="Ettema T.J."/>
        </authorList>
    </citation>
    <scope>NUCLEOTIDE SEQUENCE</scope>
</reference>
<protein>
    <submittedName>
        <fullName evidence="1">Uncharacterized protein</fullName>
    </submittedName>
</protein>
<evidence type="ECO:0000313" key="1">
    <source>
        <dbReference type="EMBL" id="KKN15130.1"/>
    </source>
</evidence>
<organism evidence="1">
    <name type="scientific">marine sediment metagenome</name>
    <dbReference type="NCBI Taxonomy" id="412755"/>
    <lineage>
        <taxon>unclassified sequences</taxon>
        <taxon>metagenomes</taxon>
        <taxon>ecological metagenomes</taxon>
    </lineage>
</organism>
<sequence>MLFSFIDNNNVETTNYLNNLNMTYSMLEYSKMVLKKVSFDLKLFCKELEKAISRLMPEEIEELKDWLYQFITDKPELKQSLIYIKA</sequence>
<gene>
    <name evidence="1" type="ORF">LCGC14_0989110</name>
</gene>